<evidence type="ECO:0000313" key="13">
    <source>
        <dbReference type="Proteomes" id="UP000249169"/>
    </source>
</evidence>
<dbReference type="Gene3D" id="1.10.10.410">
    <property type="match status" value="1"/>
</dbReference>
<keyword evidence="13" id="KW-1185">Reference proteome</keyword>
<dbReference type="EC" id="6.3.5.-" evidence="10"/>
<comment type="catalytic activity">
    <reaction evidence="8 10">
        <text>L-aspartyl-tRNA(Asn) + L-glutamine + ATP + H2O = L-asparaginyl-tRNA(Asn) + L-glutamate + ADP + phosphate + 2 H(+)</text>
        <dbReference type="Rhea" id="RHEA:14513"/>
        <dbReference type="Rhea" id="RHEA-COMP:9674"/>
        <dbReference type="Rhea" id="RHEA-COMP:9677"/>
        <dbReference type="ChEBI" id="CHEBI:15377"/>
        <dbReference type="ChEBI" id="CHEBI:15378"/>
        <dbReference type="ChEBI" id="CHEBI:29985"/>
        <dbReference type="ChEBI" id="CHEBI:30616"/>
        <dbReference type="ChEBI" id="CHEBI:43474"/>
        <dbReference type="ChEBI" id="CHEBI:58359"/>
        <dbReference type="ChEBI" id="CHEBI:78515"/>
        <dbReference type="ChEBI" id="CHEBI:78516"/>
        <dbReference type="ChEBI" id="CHEBI:456216"/>
    </reaction>
</comment>
<dbReference type="InterPro" id="IPR042114">
    <property type="entry name" value="GatB_C_1"/>
</dbReference>
<dbReference type="InterPro" id="IPR004413">
    <property type="entry name" value="GatB"/>
</dbReference>
<protein>
    <recommendedName>
        <fullName evidence="10">Aspartyl/glutamyl-tRNA(Asn/Gln) amidotransferase subunit B</fullName>
        <shortName evidence="10">Asp/Glu-ADT subunit B</shortName>
        <ecNumber evidence="10">6.3.5.-</ecNumber>
    </recommendedName>
</protein>
<dbReference type="GO" id="GO:0005524">
    <property type="term" value="F:ATP binding"/>
    <property type="evidence" value="ECO:0007669"/>
    <property type="project" value="UniProtKB-KW"/>
</dbReference>
<evidence type="ECO:0000256" key="4">
    <source>
        <dbReference type="ARBA" id="ARBA00022741"/>
    </source>
</evidence>
<dbReference type="InterPro" id="IPR003789">
    <property type="entry name" value="Asn/Gln_tRNA_amidoTrase-B-like"/>
</dbReference>
<evidence type="ECO:0000256" key="8">
    <source>
        <dbReference type="ARBA" id="ARBA00047380"/>
    </source>
</evidence>
<reference evidence="12 13" key="1">
    <citation type="submission" date="2018-05" db="EMBL/GenBank/DDBJ databases">
        <title>Lujinxingia marina gen. nov. sp. nov., a new facultative anaerobic member of the class Deltaproteobacteria, and proposal of Lujinxingaceae fam. nov.</title>
        <authorList>
            <person name="Li C.-M."/>
        </authorList>
    </citation>
    <scope>NUCLEOTIDE SEQUENCE [LARGE SCALE GENOMIC DNA]</scope>
    <source>
        <strain evidence="12 13">B210</strain>
    </source>
</reference>
<dbReference type="GO" id="GO:0050567">
    <property type="term" value="F:glutaminyl-tRNA synthase (glutamine-hydrolyzing) activity"/>
    <property type="evidence" value="ECO:0007669"/>
    <property type="project" value="UniProtKB-UniRule"/>
</dbReference>
<keyword evidence="4 10" id="KW-0547">Nucleotide-binding</keyword>
<comment type="function">
    <text evidence="7 10">Allows the formation of correctly charged Asn-tRNA(Asn) or Gln-tRNA(Gln) through the transamidation of misacylated Asp-tRNA(Asn) or Glu-tRNA(Gln) in organisms which lack either or both of asparaginyl-tRNA or glutaminyl-tRNA synthetases. The reaction takes place in the presence of glutamine and ATP through an activated phospho-Asp-tRNA(Asn) or phospho-Glu-tRNA(Gln).</text>
</comment>
<name>A0A328C7Q3_9DELT</name>
<dbReference type="NCBIfam" id="NF004014">
    <property type="entry name" value="PRK05477.1-4"/>
    <property type="match status" value="1"/>
</dbReference>
<dbReference type="Pfam" id="PF02637">
    <property type="entry name" value="GatB_Yqey"/>
    <property type="match status" value="1"/>
</dbReference>
<dbReference type="InterPro" id="IPR014746">
    <property type="entry name" value="Gln_synth/guanido_kin_cat_dom"/>
</dbReference>
<evidence type="ECO:0000256" key="2">
    <source>
        <dbReference type="ARBA" id="ARBA00011123"/>
    </source>
</evidence>
<dbReference type="EMBL" id="QHKO01000002">
    <property type="protein sequence ID" value="RAL23975.1"/>
    <property type="molecule type" value="Genomic_DNA"/>
</dbReference>
<evidence type="ECO:0000256" key="1">
    <source>
        <dbReference type="ARBA" id="ARBA00005306"/>
    </source>
</evidence>
<dbReference type="NCBIfam" id="TIGR00133">
    <property type="entry name" value="gatB"/>
    <property type="match status" value="1"/>
</dbReference>
<gene>
    <name evidence="10 12" type="primary">gatB</name>
    <name evidence="12" type="ORF">DL240_07445</name>
</gene>
<organism evidence="12 13">
    <name type="scientific">Lujinxingia litoralis</name>
    <dbReference type="NCBI Taxonomy" id="2211119"/>
    <lineage>
        <taxon>Bacteria</taxon>
        <taxon>Deltaproteobacteria</taxon>
        <taxon>Bradymonadales</taxon>
        <taxon>Lujinxingiaceae</taxon>
        <taxon>Lujinxingia</taxon>
    </lineage>
</organism>
<dbReference type="NCBIfam" id="NF004012">
    <property type="entry name" value="PRK05477.1-2"/>
    <property type="match status" value="1"/>
</dbReference>
<evidence type="ECO:0000256" key="5">
    <source>
        <dbReference type="ARBA" id="ARBA00022840"/>
    </source>
</evidence>
<evidence type="ECO:0000256" key="10">
    <source>
        <dbReference type="HAMAP-Rule" id="MF_00121"/>
    </source>
</evidence>
<dbReference type="PANTHER" id="PTHR11659:SF0">
    <property type="entry name" value="GLUTAMYL-TRNA(GLN) AMIDOTRANSFERASE SUBUNIT B, MITOCHONDRIAL"/>
    <property type="match status" value="1"/>
</dbReference>
<proteinExistence type="inferred from homology"/>
<dbReference type="HAMAP" id="MF_00121">
    <property type="entry name" value="GatB"/>
    <property type="match status" value="1"/>
</dbReference>
<dbReference type="InterPro" id="IPR017959">
    <property type="entry name" value="Asn/Gln-tRNA_amidoTrfase_suB/E"/>
</dbReference>
<evidence type="ECO:0000259" key="11">
    <source>
        <dbReference type="SMART" id="SM00845"/>
    </source>
</evidence>
<dbReference type="InterPro" id="IPR018027">
    <property type="entry name" value="Asn/Gln_amidotransferase"/>
</dbReference>
<comment type="similarity">
    <text evidence="1 10">Belongs to the GatB/GatE family. GatB subfamily.</text>
</comment>
<keyword evidence="3 10" id="KW-0436">Ligase</keyword>
<dbReference type="PROSITE" id="PS01234">
    <property type="entry name" value="GATB"/>
    <property type="match status" value="1"/>
</dbReference>
<feature type="domain" description="Asn/Gln amidotransferase" evidence="11">
    <location>
        <begin position="337"/>
        <end position="496"/>
    </location>
</feature>
<sequence>MMTTYDTTRWQADIGLEIHCQLLTRTRLFSAGPLPARTDQAPNSLLTPYDLGLPGTLPRLNDQAVDLAIRAGIALGCELQPWSRFDRKHYLYPDLPKGYQLTQQSHPICRGGALPFTRQDGSPARLPLERIHLEEDAGRSLHERLPDHTLVDLNRAGTPLIEIVTAPALHCPLDVERALRTLHRLLVWLEIGDGNLQEGSMRFDANVSVRPAGDPAPGVRCELKNLNSFRFVREALTLEIDRHIDALQAGTPLTPQTRAYDPRRGQTFALRAKEASVDYRYLPDPDLPPLHLTPKRIAELRAAHPEHPDAREQRLARTLELSADLASTICDSPSRADFFEDALAQRPPELPDERLPAFATILANLLVQSLLACLAPERGLSRVRDLQITPAQLTSIAALQLHQTLSATGADTLAKEVAATGHDPFAVVERLGLRQCRDPEALRALVDRVLASHPDQVQAYRDGKTKLLGFFVGQAMNAAPQKPDPQLLTTILRERLHD</sequence>
<dbReference type="FunFam" id="1.10.10.410:FF:000001">
    <property type="entry name" value="Aspartyl/glutamyl-tRNA(Asn/Gln) amidotransferase subunit B"/>
    <property type="match status" value="1"/>
</dbReference>
<dbReference type="AlphaFoldDB" id="A0A328C7Q3"/>
<dbReference type="InterPro" id="IPR023168">
    <property type="entry name" value="GatB_Yqey_C_2"/>
</dbReference>
<comment type="catalytic activity">
    <reaction evidence="9 10">
        <text>L-glutamyl-tRNA(Gln) + L-glutamine + ATP + H2O = L-glutaminyl-tRNA(Gln) + L-glutamate + ADP + phosphate + H(+)</text>
        <dbReference type="Rhea" id="RHEA:17521"/>
        <dbReference type="Rhea" id="RHEA-COMP:9681"/>
        <dbReference type="Rhea" id="RHEA-COMP:9684"/>
        <dbReference type="ChEBI" id="CHEBI:15377"/>
        <dbReference type="ChEBI" id="CHEBI:15378"/>
        <dbReference type="ChEBI" id="CHEBI:29985"/>
        <dbReference type="ChEBI" id="CHEBI:30616"/>
        <dbReference type="ChEBI" id="CHEBI:43474"/>
        <dbReference type="ChEBI" id="CHEBI:58359"/>
        <dbReference type="ChEBI" id="CHEBI:78520"/>
        <dbReference type="ChEBI" id="CHEBI:78521"/>
        <dbReference type="ChEBI" id="CHEBI:456216"/>
    </reaction>
</comment>
<evidence type="ECO:0000256" key="3">
    <source>
        <dbReference type="ARBA" id="ARBA00022598"/>
    </source>
</evidence>
<dbReference type="SUPFAM" id="SSF89095">
    <property type="entry name" value="GatB/YqeY motif"/>
    <property type="match status" value="2"/>
</dbReference>
<dbReference type="Gene3D" id="1.10.150.380">
    <property type="entry name" value="GatB domain, N-terminal subdomain"/>
    <property type="match status" value="1"/>
</dbReference>
<comment type="subunit">
    <text evidence="2 10">Heterotrimer of A, B and C subunits.</text>
</comment>
<comment type="caution">
    <text evidence="12">The sequence shown here is derived from an EMBL/GenBank/DDBJ whole genome shotgun (WGS) entry which is preliminary data.</text>
</comment>
<dbReference type="InterPro" id="IPR006075">
    <property type="entry name" value="Asn/Gln-tRNA_Trfase_suB/E_cat"/>
</dbReference>
<dbReference type="GO" id="GO:0050566">
    <property type="term" value="F:asparaginyl-tRNA synthase (glutamine-hydrolyzing) activity"/>
    <property type="evidence" value="ECO:0007669"/>
    <property type="project" value="RHEA"/>
</dbReference>
<dbReference type="SUPFAM" id="SSF55931">
    <property type="entry name" value="Glutamine synthetase/guanido kinase"/>
    <property type="match status" value="1"/>
</dbReference>
<keyword evidence="6 10" id="KW-0648">Protein biosynthesis</keyword>
<dbReference type="Pfam" id="PF02934">
    <property type="entry name" value="GatB_N"/>
    <property type="match status" value="1"/>
</dbReference>
<evidence type="ECO:0000313" key="12">
    <source>
        <dbReference type="EMBL" id="RAL23975.1"/>
    </source>
</evidence>
<dbReference type="GO" id="GO:0070681">
    <property type="term" value="P:glutaminyl-tRNAGln biosynthesis via transamidation"/>
    <property type="evidence" value="ECO:0007669"/>
    <property type="project" value="TreeGrafter"/>
</dbReference>
<accession>A0A328C7Q3</accession>
<dbReference type="SMART" id="SM00845">
    <property type="entry name" value="GatB_Yqey"/>
    <property type="match status" value="1"/>
</dbReference>
<dbReference type="GO" id="GO:0030956">
    <property type="term" value="C:glutamyl-tRNA(Gln) amidotransferase complex"/>
    <property type="evidence" value="ECO:0007669"/>
    <property type="project" value="TreeGrafter"/>
</dbReference>
<dbReference type="GO" id="GO:0016740">
    <property type="term" value="F:transferase activity"/>
    <property type="evidence" value="ECO:0007669"/>
    <property type="project" value="UniProtKB-KW"/>
</dbReference>
<dbReference type="GO" id="GO:0006412">
    <property type="term" value="P:translation"/>
    <property type="evidence" value="ECO:0007669"/>
    <property type="project" value="UniProtKB-UniRule"/>
</dbReference>
<evidence type="ECO:0000256" key="9">
    <source>
        <dbReference type="ARBA" id="ARBA00047913"/>
    </source>
</evidence>
<dbReference type="InterPro" id="IPR017958">
    <property type="entry name" value="Gln-tRNA_amidoTrfase_suB_CS"/>
</dbReference>
<evidence type="ECO:0000256" key="6">
    <source>
        <dbReference type="ARBA" id="ARBA00022917"/>
    </source>
</evidence>
<dbReference type="Proteomes" id="UP000249169">
    <property type="component" value="Unassembled WGS sequence"/>
</dbReference>
<keyword evidence="12" id="KW-0808">Transferase</keyword>
<dbReference type="PANTHER" id="PTHR11659">
    <property type="entry name" value="GLUTAMYL-TRNA GLN AMIDOTRANSFERASE SUBUNIT B MITOCHONDRIAL AND PROKARYOTIC PET112-RELATED"/>
    <property type="match status" value="1"/>
</dbReference>
<evidence type="ECO:0000256" key="7">
    <source>
        <dbReference type="ARBA" id="ARBA00024799"/>
    </source>
</evidence>
<keyword evidence="5 10" id="KW-0067">ATP-binding</keyword>